<dbReference type="EMBL" id="JH159152">
    <property type="protein sequence ID" value="EGZ23211.1"/>
    <property type="molecule type" value="Genomic_DNA"/>
</dbReference>
<feature type="compositionally biased region" description="Polar residues" evidence="1">
    <location>
        <begin position="67"/>
        <end position="78"/>
    </location>
</feature>
<protein>
    <submittedName>
        <fullName evidence="2">Uncharacterized protein</fullName>
    </submittedName>
</protein>
<name>G4YWN0_PHYSP</name>
<reference evidence="2 3" key="1">
    <citation type="journal article" date="2006" name="Science">
        <title>Phytophthora genome sequences uncover evolutionary origins and mechanisms of pathogenesis.</title>
        <authorList>
            <person name="Tyler B.M."/>
            <person name="Tripathy S."/>
            <person name="Zhang X."/>
            <person name="Dehal P."/>
            <person name="Jiang R.H."/>
            <person name="Aerts A."/>
            <person name="Arredondo F.D."/>
            <person name="Baxter L."/>
            <person name="Bensasson D."/>
            <person name="Beynon J.L."/>
            <person name="Chapman J."/>
            <person name="Damasceno C.M."/>
            <person name="Dorrance A.E."/>
            <person name="Dou D."/>
            <person name="Dickerman A.W."/>
            <person name="Dubchak I.L."/>
            <person name="Garbelotto M."/>
            <person name="Gijzen M."/>
            <person name="Gordon S.G."/>
            <person name="Govers F."/>
            <person name="Grunwald N.J."/>
            <person name="Huang W."/>
            <person name="Ivors K.L."/>
            <person name="Jones R.W."/>
            <person name="Kamoun S."/>
            <person name="Krampis K."/>
            <person name="Lamour K.H."/>
            <person name="Lee M.K."/>
            <person name="McDonald W.H."/>
            <person name="Medina M."/>
            <person name="Meijer H.J."/>
            <person name="Nordberg E.K."/>
            <person name="Maclean D.J."/>
            <person name="Ospina-Giraldo M.D."/>
            <person name="Morris P.F."/>
            <person name="Phuntumart V."/>
            <person name="Putnam N.H."/>
            <person name="Rash S."/>
            <person name="Rose J.K."/>
            <person name="Sakihama Y."/>
            <person name="Salamov A.A."/>
            <person name="Savidor A."/>
            <person name="Scheuring C.F."/>
            <person name="Smith B.M."/>
            <person name="Sobral B.W."/>
            <person name="Terry A."/>
            <person name="Torto-Alalibo T.A."/>
            <person name="Win J."/>
            <person name="Xu Z."/>
            <person name="Zhang H."/>
            <person name="Grigoriev I.V."/>
            <person name="Rokhsar D.S."/>
            <person name="Boore J.L."/>
        </authorList>
    </citation>
    <scope>NUCLEOTIDE SEQUENCE [LARGE SCALE GENOMIC DNA]</scope>
    <source>
        <strain evidence="2 3">P6497</strain>
    </source>
</reference>
<feature type="region of interest" description="Disordered" evidence="1">
    <location>
        <begin position="47"/>
        <end position="87"/>
    </location>
</feature>
<sequence>MPRLHSRTACKPGWEPVAYKYHRGILCDSELAHLNRRVHGQVSAHGAFNHAGCGKADEAGDEDENQEQNAAAQSSKSPPNEVEHMLL</sequence>
<dbReference type="RefSeq" id="XP_009518499.1">
    <property type="nucleotide sequence ID" value="XM_009520204.1"/>
</dbReference>
<evidence type="ECO:0000256" key="1">
    <source>
        <dbReference type="SAM" id="MobiDB-lite"/>
    </source>
</evidence>
<dbReference type="GeneID" id="20645125"/>
<dbReference type="KEGG" id="psoj:PHYSODRAFT_324438"/>
<accession>G4YWN0</accession>
<evidence type="ECO:0000313" key="3">
    <source>
        <dbReference type="Proteomes" id="UP000002640"/>
    </source>
</evidence>
<dbReference type="AlphaFoldDB" id="G4YWN0"/>
<evidence type="ECO:0000313" key="2">
    <source>
        <dbReference type="EMBL" id="EGZ23211.1"/>
    </source>
</evidence>
<organism evidence="2 3">
    <name type="scientific">Phytophthora sojae (strain P6497)</name>
    <name type="common">Soybean stem and root rot agent</name>
    <name type="synonym">Phytophthora megasperma f. sp. glycines</name>
    <dbReference type="NCBI Taxonomy" id="1094619"/>
    <lineage>
        <taxon>Eukaryota</taxon>
        <taxon>Sar</taxon>
        <taxon>Stramenopiles</taxon>
        <taxon>Oomycota</taxon>
        <taxon>Peronosporomycetes</taxon>
        <taxon>Peronosporales</taxon>
        <taxon>Peronosporaceae</taxon>
        <taxon>Phytophthora</taxon>
    </lineage>
</organism>
<dbReference type="Proteomes" id="UP000002640">
    <property type="component" value="Unassembled WGS sequence"/>
</dbReference>
<keyword evidence="3" id="KW-1185">Reference proteome</keyword>
<dbReference type="InParanoid" id="G4YWN0"/>
<proteinExistence type="predicted"/>
<gene>
    <name evidence="2" type="ORF">PHYSODRAFT_324438</name>
</gene>